<comment type="caution">
    <text evidence="1">The sequence shown here is derived from an EMBL/GenBank/DDBJ whole genome shotgun (WGS) entry which is preliminary data.</text>
</comment>
<dbReference type="Pfam" id="PF19742">
    <property type="entry name" value="DUF6231"/>
    <property type="match status" value="1"/>
</dbReference>
<keyword evidence="2" id="KW-1185">Reference proteome</keyword>
<sequence>MNARSLFMSVIEDCQPSSLLVAGEAARQAADDWLASHSEVAIESLDPASGELAGASATPHDLAIVTDTLEHLPVETGRVLLGQLRNLGNHQIAVLVSNNSDWAFNDFIALGFVRQASNEADGGHTLYTYNIDTYNHKRTWNNPKYWANPEMWDKARW</sequence>
<evidence type="ECO:0000313" key="2">
    <source>
        <dbReference type="Proteomes" id="UP001595798"/>
    </source>
</evidence>
<reference evidence="2" key="1">
    <citation type="journal article" date="2019" name="Int. J. Syst. Evol. Microbiol.">
        <title>The Global Catalogue of Microorganisms (GCM) 10K type strain sequencing project: providing services to taxonomists for standard genome sequencing and annotation.</title>
        <authorList>
            <consortium name="The Broad Institute Genomics Platform"/>
            <consortium name="The Broad Institute Genome Sequencing Center for Infectious Disease"/>
            <person name="Wu L."/>
            <person name="Ma J."/>
        </authorList>
    </citation>
    <scope>NUCLEOTIDE SEQUENCE [LARGE SCALE GENOMIC DNA]</scope>
    <source>
        <strain evidence="2">CECT 7297</strain>
    </source>
</reference>
<name>A0ABV8QLJ9_9GAMM</name>
<protein>
    <submittedName>
        <fullName evidence="1">DUF6231 family protein</fullName>
    </submittedName>
</protein>
<organism evidence="1 2">
    <name type="scientific">Marinobacter lacisalsi</name>
    <dbReference type="NCBI Taxonomy" id="475979"/>
    <lineage>
        <taxon>Bacteria</taxon>
        <taxon>Pseudomonadati</taxon>
        <taxon>Pseudomonadota</taxon>
        <taxon>Gammaproteobacteria</taxon>
        <taxon>Pseudomonadales</taxon>
        <taxon>Marinobacteraceae</taxon>
        <taxon>Marinobacter</taxon>
    </lineage>
</organism>
<dbReference type="InterPro" id="IPR046199">
    <property type="entry name" value="DUF6231"/>
</dbReference>
<evidence type="ECO:0000313" key="1">
    <source>
        <dbReference type="EMBL" id="MFC4259784.1"/>
    </source>
</evidence>
<dbReference type="RefSeq" id="WP_379887664.1">
    <property type="nucleotide sequence ID" value="NZ_JBHSDI010000015.1"/>
</dbReference>
<gene>
    <name evidence="1" type="ORF">ACFOZ5_12160</name>
</gene>
<accession>A0ABV8QLJ9</accession>
<proteinExistence type="predicted"/>
<dbReference type="Proteomes" id="UP001595798">
    <property type="component" value="Unassembled WGS sequence"/>
</dbReference>
<dbReference type="EMBL" id="JBHSDI010000015">
    <property type="protein sequence ID" value="MFC4259784.1"/>
    <property type="molecule type" value="Genomic_DNA"/>
</dbReference>